<organism evidence="1">
    <name type="scientific">Culex pipiens</name>
    <name type="common">House mosquito</name>
    <dbReference type="NCBI Taxonomy" id="7175"/>
    <lineage>
        <taxon>Eukaryota</taxon>
        <taxon>Metazoa</taxon>
        <taxon>Ecdysozoa</taxon>
        <taxon>Arthropoda</taxon>
        <taxon>Hexapoda</taxon>
        <taxon>Insecta</taxon>
        <taxon>Pterygota</taxon>
        <taxon>Neoptera</taxon>
        <taxon>Endopterygota</taxon>
        <taxon>Diptera</taxon>
        <taxon>Nematocera</taxon>
        <taxon>Culicoidea</taxon>
        <taxon>Culicidae</taxon>
        <taxon>Culicinae</taxon>
        <taxon>Culicini</taxon>
        <taxon>Culex</taxon>
        <taxon>Culex</taxon>
    </lineage>
</organism>
<dbReference type="AlphaFoldDB" id="A0A8D8G8C2"/>
<accession>A0A8D8G8C2</accession>
<reference evidence="1" key="1">
    <citation type="submission" date="2021-05" db="EMBL/GenBank/DDBJ databases">
        <authorList>
            <person name="Alioto T."/>
            <person name="Alioto T."/>
            <person name="Gomez Garrido J."/>
        </authorList>
    </citation>
    <scope>NUCLEOTIDE SEQUENCE</scope>
</reference>
<dbReference type="EMBL" id="HBUE01134713">
    <property type="protein sequence ID" value="CAG6498225.1"/>
    <property type="molecule type" value="Transcribed_RNA"/>
</dbReference>
<name>A0A8D8G8C2_CULPI</name>
<evidence type="ECO:0000313" key="1">
    <source>
        <dbReference type="EMBL" id="CAG6498225.1"/>
    </source>
</evidence>
<protein>
    <submittedName>
        <fullName evidence="1">(northern house mosquito) hypothetical protein</fullName>
    </submittedName>
</protein>
<sequence>MWLAEWNLMNLVSRYLTKISKLSLSTSRTTNLPSTTVVEDTAPFTMCASWVLESRIGFFSARTLQFSLLPRIKKSTYWSGLEKSSPSWLIWTSGGAVGRGDDCCCCIWSPPFSADVLNGRTILPVPGGGPMTMELILAQTFQR</sequence>
<proteinExistence type="predicted"/>